<organism evidence="2 3">
    <name type="scientific">Elysia marginata</name>
    <dbReference type="NCBI Taxonomy" id="1093978"/>
    <lineage>
        <taxon>Eukaryota</taxon>
        <taxon>Metazoa</taxon>
        <taxon>Spiralia</taxon>
        <taxon>Lophotrochozoa</taxon>
        <taxon>Mollusca</taxon>
        <taxon>Gastropoda</taxon>
        <taxon>Heterobranchia</taxon>
        <taxon>Euthyneura</taxon>
        <taxon>Panpulmonata</taxon>
        <taxon>Sacoglossa</taxon>
        <taxon>Placobranchoidea</taxon>
        <taxon>Plakobranchidae</taxon>
        <taxon>Elysia</taxon>
    </lineage>
</organism>
<comment type="caution">
    <text evidence="2">The sequence shown here is derived from an EMBL/GenBank/DDBJ whole genome shotgun (WGS) entry which is preliminary data.</text>
</comment>
<evidence type="ECO:0000256" key="1">
    <source>
        <dbReference type="SAM" id="MobiDB-lite"/>
    </source>
</evidence>
<sequence length="111" mass="12434">MYVHKYRGTILEETSACDMPRVELCTETSTEKGMLYTTPDLVWEETSPWKRRTAPEAIGVMTPIQSPDLRDWDQFRGHSPAMPSPKSFTSPGAAGCPISLTLRLINTMDVT</sequence>
<feature type="region of interest" description="Disordered" evidence="1">
    <location>
        <begin position="54"/>
        <end position="93"/>
    </location>
</feature>
<dbReference type="AlphaFoldDB" id="A0AAV4F0T9"/>
<evidence type="ECO:0000313" key="2">
    <source>
        <dbReference type="EMBL" id="GFR66988.1"/>
    </source>
</evidence>
<reference evidence="2 3" key="1">
    <citation type="journal article" date="2021" name="Elife">
        <title>Chloroplast acquisition without the gene transfer in kleptoplastic sea slugs, Plakobranchus ocellatus.</title>
        <authorList>
            <person name="Maeda T."/>
            <person name="Takahashi S."/>
            <person name="Yoshida T."/>
            <person name="Shimamura S."/>
            <person name="Takaki Y."/>
            <person name="Nagai Y."/>
            <person name="Toyoda A."/>
            <person name="Suzuki Y."/>
            <person name="Arimoto A."/>
            <person name="Ishii H."/>
            <person name="Satoh N."/>
            <person name="Nishiyama T."/>
            <person name="Hasebe M."/>
            <person name="Maruyama T."/>
            <person name="Minagawa J."/>
            <person name="Obokata J."/>
            <person name="Shigenobu S."/>
        </authorList>
    </citation>
    <scope>NUCLEOTIDE SEQUENCE [LARGE SCALE GENOMIC DNA]</scope>
</reference>
<evidence type="ECO:0000313" key="3">
    <source>
        <dbReference type="Proteomes" id="UP000762676"/>
    </source>
</evidence>
<name>A0AAV4F0T9_9GAST</name>
<protein>
    <submittedName>
        <fullName evidence="2">Uncharacterized protein</fullName>
    </submittedName>
</protein>
<dbReference type="EMBL" id="BMAT01011115">
    <property type="protein sequence ID" value="GFR66988.1"/>
    <property type="molecule type" value="Genomic_DNA"/>
</dbReference>
<gene>
    <name evidence="2" type="ORF">ElyMa_005572200</name>
</gene>
<accession>A0AAV4F0T9</accession>
<dbReference type="Proteomes" id="UP000762676">
    <property type="component" value="Unassembled WGS sequence"/>
</dbReference>
<proteinExistence type="predicted"/>
<keyword evidence="3" id="KW-1185">Reference proteome</keyword>